<dbReference type="EMBL" id="JAHXZJ010001119">
    <property type="protein sequence ID" value="KAH0555300.1"/>
    <property type="molecule type" value="Genomic_DNA"/>
</dbReference>
<sequence>MIKTIIVTKQINIFLSTQGLAEKWKYLSYKAEEAQRSSTLQREMATMHLELRAVHERLISHEIVLEPAYLIEDNINQITLGLPHRHAGLEFEAVVLYTEFESIDWLLIGN</sequence>
<dbReference type="AlphaFoldDB" id="A0AAV7IRG6"/>
<keyword evidence="2" id="KW-1185">Reference proteome</keyword>
<name>A0AAV7IRG6_COTGL</name>
<reference evidence="1 2" key="1">
    <citation type="journal article" date="2021" name="J. Hered.">
        <title>A chromosome-level genome assembly of the parasitoid wasp, Cotesia glomerata (Hymenoptera: Braconidae).</title>
        <authorList>
            <person name="Pinto B.J."/>
            <person name="Weis J.J."/>
            <person name="Gamble T."/>
            <person name="Ode P.J."/>
            <person name="Paul R."/>
            <person name="Zaspel J.M."/>
        </authorList>
    </citation>
    <scope>NUCLEOTIDE SEQUENCE [LARGE SCALE GENOMIC DNA]</scope>
    <source>
        <strain evidence="1">CgM1</strain>
    </source>
</reference>
<proteinExistence type="predicted"/>
<comment type="caution">
    <text evidence="1">The sequence shown here is derived from an EMBL/GenBank/DDBJ whole genome shotgun (WGS) entry which is preliminary data.</text>
</comment>
<evidence type="ECO:0000313" key="1">
    <source>
        <dbReference type="EMBL" id="KAH0555300.1"/>
    </source>
</evidence>
<protein>
    <submittedName>
        <fullName evidence="1">Uncharacterized protein</fullName>
    </submittedName>
</protein>
<gene>
    <name evidence="1" type="ORF">KQX54_017483</name>
</gene>
<evidence type="ECO:0000313" key="2">
    <source>
        <dbReference type="Proteomes" id="UP000826195"/>
    </source>
</evidence>
<accession>A0AAV7IRG6</accession>
<organism evidence="1 2">
    <name type="scientific">Cotesia glomerata</name>
    <name type="common">Lepidopteran parasitic wasp</name>
    <name type="synonym">Apanteles glomeratus</name>
    <dbReference type="NCBI Taxonomy" id="32391"/>
    <lineage>
        <taxon>Eukaryota</taxon>
        <taxon>Metazoa</taxon>
        <taxon>Ecdysozoa</taxon>
        <taxon>Arthropoda</taxon>
        <taxon>Hexapoda</taxon>
        <taxon>Insecta</taxon>
        <taxon>Pterygota</taxon>
        <taxon>Neoptera</taxon>
        <taxon>Endopterygota</taxon>
        <taxon>Hymenoptera</taxon>
        <taxon>Apocrita</taxon>
        <taxon>Ichneumonoidea</taxon>
        <taxon>Braconidae</taxon>
        <taxon>Microgastrinae</taxon>
        <taxon>Cotesia</taxon>
    </lineage>
</organism>
<dbReference type="Proteomes" id="UP000826195">
    <property type="component" value="Unassembled WGS sequence"/>
</dbReference>